<dbReference type="AlphaFoldDB" id="A0A1D8NGS1"/>
<dbReference type="PANTHER" id="PTHR11603:SF132">
    <property type="entry name" value="C2H2-TYPE DOMAIN-CONTAINING PROTEIN"/>
    <property type="match status" value="1"/>
</dbReference>
<dbReference type="EMBL" id="CP017557">
    <property type="protein sequence ID" value="AOW04831.1"/>
    <property type="molecule type" value="Genomic_DNA"/>
</dbReference>
<evidence type="ECO:0000313" key="1">
    <source>
        <dbReference type="EMBL" id="AOW04831.1"/>
    </source>
</evidence>
<accession>A0A1D8NGS1</accession>
<sequence>MSFQERCMELKQILNFDVDIFTAIIIGLAAQRPVRIHTHHPDVVEKCALVVAANILGYDQRLLYRCDADADVDHFLNGVSDWRESAQTDKQLMPFLILRNVASLSNECQALLLEILQTGKTTYRGVTYSKPPGFLLLSVSKSDVYMFEYLRDEFFVYHECHVDGEVNIAQLIESISEEKTASPPLMTAADIKKLHDKAAQVSIVAELQRYMQDIIVHIRCHRVVARAIKPKAARDFTLFVRHMCVLNDSDFATPSVIAVAARKLLPSSVHIASPEFEPSLAYGSDYKLIEEYITSWDGALVVEDVLNRVKAPV</sequence>
<organism evidence="1 3">
    <name type="scientific">Yarrowia lipolytica</name>
    <name type="common">Candida lipolytica</name>
    <dbReference type="NCBI Taxonomy" id="4952"/>
    <lineage>
        <taxon>Eukaryota</taxon>
        <taxon>Fungi</taxon>
        <taxon>Dikarya</taxon>
        <taxon>Ascomycota</taxon>
        <taxon>Saccharomycotina</taxon>
        <taxon>Dipodascomycetes</taxon>
        <taxon>Dipodascales</taxon>
        <taxon>Dipodascales incertae sedis</taxon>
        <taxon>Yarrowia</taxon>
    </lineage>
</organism>
<protein>
    <submittedName>
        <fullName evidence="1">Uncharacterized protein</fullName>
    </submittedName>
</protein>
<dbReference type="PANTHER" id="PTHR11603">
    <property type="entry name" value="AAA FAMILY ATPASE"/>
    <property type="match status" value="1"/>
</dbReference>
<dbReference type="Proteomes" id="UP000182444">
    <property type="component" value="Chromosome 1E"/>
</dbReference>
<dbReference type="VEuPathDB" id="FungiDB:YALI1_E02438g"/>
<dbReference type="OMA" id="RYIYDIV"/>
<dbReference type="VEuPathDB" id="FungiDB:YALI0_E01958g"/>
<reference evidence="1 3" key="1">
    <citation type="journal article" date="2016" name="PLoS ONE">
        <title>Sequence Assembly of Yarrowia lipolytica Strain W29/CLIB89 Shows Transposable Element Diversity.</title>
        <authorList>
            <person name="Magnan C."/>
            <person name="Yu J."/>
            <person name="Chang I."/>
            <person name="Jahn E."/>
            <person name="Kanomata Y."/>
            <person name="Wu J."/>
            <person name="Zeller M."/>
            <person name="Oakes M."/>
            <person name="Baldi P."/>
            <person name="Sandmeyer S."/>
        </authorList>
    </citation>
    <scope>NUCLEOTIDE SEQUENCE [LARGE SCALE GENOMIC DNA]</scope>
    <source>
        <strain evidence="1">CLIB89</strain>
        <strain evidence="3">CLIB89(W29)</strain>
    </source>
</reference>
<evidence type="ECO:0000313" key="2">
    <source>
        <dbReference type="EMBL" id="RDW29096.1"/>
    </source>
</evidence>
<evidence type="ECO:0000313" key="3">
    <source>
        <dbReference type="Proteomes" id="UP000182444"/>
    </source>
</evidence>
<name>A0A1D8NGS1_YARLL</name>
<gene>
    <name evidence="2" type="ORF">B0I71DRAFT_126435</name>
    <name evidence="1" type="ORF">YALI1_E02438g</name>
</gene>
<proteinExistence type="predicted"/>
<dbReference type="KEGG" id="yli:2912074"/>
<dbReference type="GeneID" id="2912074"/>
<reference evidence="2 4" key="2">
    <citation type="submission" date="2018-07" db="EMBL/GenBank/DDBJ databases">
        <title>Draft Genome Assemblies for Five Robust Yarrowia lipolytica Strains Exhibiting High Lipid Production and Pentose Sugar Utilization and Sugar Alcohol Secretion from Undetoxified Lignocellulosic Biomass Hydrolysates.</title>
        <authorList>
            <consortium name="DOE Joint Genome Institute"/>
            <person name="Walker C."/>
            <person name="Ryu S."/>
            <person name="Na H."/>
            <person name="Zane M."/>
            <person name="LaButti K."/>
            <person name="Lipzen A."/>
            <person name="Haridas S."/>
            <person name="Barry K."/>
            <person name="Grigoriev I.V."/>
            <person name="Quarterman J."/>
            <person name="Slininger P."/>
            <person name="Dien B."/>
            <person name="Trinh C.T."/>
        </authorList>
    </citation>
    <scope>NUCLEOTIDE SEQUENCE [LARGE SCALE GENOMIC DNA]</scope>
    <source>
        <strain evidence="2 4">YB392</strain>
    </source>
</reference>
<evidence type="ECO:0000313" key="4">
    <source>
        <dbReference type="Proteomes" id="UP000256601"/>
    </source>
</evidence>
<dbReference type="eggNOG" id="ENOG502QQMN">
    <property type="taxonomic scope" value="Eukaryota"/>
</dbReference>
<dbReference type="InterPro" id="IPR052041">
    <property type="entry name" value="Nucleic_acid_metab_PIN/TRAM"/>
</dbReference>
<dbReference type="EMBL" id="KZ858947">
    <property type="protein sequence ID" value="RDW29096.1"/>
    <property type="molecule type" value="Genomic_DNA"/>
</dbReference>
<dbReference type="Proteomes" id="UP000256601">
    <property type="component" value="Unassembled WGS sequence"/>
</dbReference>